<dbReference type="Proteomes" id="UP000038045">
    <property type="component" value="Unplaced"/>
</dbReference>
<dbReference type="WBParaSite" id="PTRK_0001529900.1">
    <property type="protein sequence ID" value="PTRK_0001529900.1"/>
    <property type="gene ID" value="PTRK_0001529900"/>
</dbReference>
<reference evidence="3" key="1">
    <citation type="submission" date="2017-02" db="UniProtKB">
        <authorList>
            <consortium name="WormBaseParasite"/>
        </authorList>
    </citation>
    <scope>IDENTIFICATION</scope>
</reference>
<feature type="compositionally biased region" description="Basic and acidic residues" evidence="1">
    <location>
        <begin position="89"/>
        <end position="98"/>
    </location>
</feature>
<name>A0A0N5A117_PARTI</name>
<sequence length="145" mass="15138">EAGVGPARGAAGRSGRGRAADRARGRGAALRPLPRPRDVSHPRQPWPGHRLRWASDEPRRPGQISERAGDVAVSQGRDPLRFAGGAADHGGREPGRAGDHRRRGLYGRHRLSPGGAAGCVADGHGPDRRADGGALARVVRAGAEL</sequence>
<dbReference type="AlphaFoldDB" id="A0A0N5A117"/>
<protein>
    <submittedName>
        <fullName evidence="3">Transcriptional regulator, MarR family</fullName>
    </submittedName>
</protein>
<accession>A0A0N5A117</accession>
<proteinExistence type="predicted"/>
<organism evidence="2 3">
    <name type="scientific">Parastrongyloides trichosuri</name>
    <name type="common">Possum-specific nematode worm</name>
    <dbReference type="NCBI Taxonomy" id="131310"/>
    <lineage>
        <taxon>Eukaryota</taxon>
        <taxon>Metazoa</taxon>
        <taxon>Ecdysozoa</taxon>
        <taxon>Nematoda</taxon>
        <taxon>Chromadorea</taxon>
        <taxon>Rhabditida</taxon>
        <taxon>Tylenchina</taxon>
        <taxon>Panagrolaimomorpha</taxon>
        <taxon>Strongyloidoidea</taxon>
        <taxon>Strongyloididae</taxon>
        <taxon>Parastrongyloides</taxon>
    </lineage>
</organism>
<feature type="compositionally biased region" description="Basic residues" evidence="1">
    <location>
        <begin position="99"/>
        <end position="111"/>
    </location>
</feature>
<evidence type="ECO:0000256" key="1">
    <source>
        <dbReference type="SAM" id="MobiDB-lite"/>
    </source>
</evidence>
<evidence type="ECO:0000313" key="3">
    <source>
        <dbReference type="WBParaSite" id="PTRK_0001529900.1"/>
    </source>
</evidence>
<feature type="compositionally biased region" description="Low complexity" evidence="1">
    <location>
        <begin position="1"/>
        <end position="13"/>
    </location>
</feature>
<evidence type="ECO:0000313" key="2">
    <source>
        <dbReference type="Proteomes" id="UP000038045"/>
    </source>
</evidence>
<feature type="region of interest" description="Disordered" evidence="1">
    <location>
        <begin position="1"/>
        <end position="117"/>
    </location>
</feature>
<keyword evidence="2" id="KW-1185">Reference proteome</keyword>